<reference evidence="2" key="1">
    <citation type="journal article" date="2020" name="Fungal Divers.">
        <title>Resolving the Mortierellaceae phylogeny through synthesis of multi-gene phylogenetics and phylogenomics.</title>
        <authorList>
            <person name="Vandepol N."/>
            <person name="Liber J."/>
            <person name="Desiro A."/>
            <person name="Na H."/>
            <person name="Kennedy M."/>
            <person name="Barry K."/>
            <person name="Grigoriev I.V."/>
            <person name="Miller A.N."/>
            <person name="O'Donnell K."/>
            <person name="Stajich J.E."/>
            <person name="Bonito G."/>
        </authorList>
    </citation>
    <scope>NUCLEOTIDE SEQUENCE</scope>
    <source>
        <strain evidence="2">NVP1</strain>
    </source>
</reference>
<accession>A0A9P5SI34</accession>
<feature type="compositionally biased region" description="Polar residues" evidence="1">
    <location>
        <begin position="91"/>
        <end position="101"/>
    </location>
</feature>
<proteinExistence type="predicted"/>
<gene>
    <name evidence="2" type="ORF">BG006_008905</name>
</gene>
<dbReference type="AlphaFoldDB" id="A0A9P5SI34"/>
<feature type="compositionally biased region" description="Polar residues" evidence="1">
    <location>
        <begin position="295"/>
        <end position="304"/>
    </location>
</feature>
<name>A0A9P5SI34_9FUNG</name>
<organism evidence="2 3">
    <name type="scientific">Podila minutissima</name>
    <dbReference type="NCBI Taxonomy" id="64525"/>
    <lineage>
        <taxon>Eukaryota</taxon>
        <taxon>Fungi</taxon>
        <taxon>Fungi incertae sedis</taxon>
        <taxon>Mucoromycota</taxon>
        <taxon>Mortierellomycotina</taxon>
        <taxon>Mortierellomycetes</taxon>
        <taxon>Mortierellales</taxon>
        <taxon>Mortierellaceae</taxon>
        <taxon>Podila</taxon>
    </lineage>
</organism>
<evidence type="ECO:0000313" key="3">
    <source>
        <dbReference type="Proteomes" id="UP000696485"/>
    </source>
</evidence>
<feature type="compositionally biased region" description="Basic residues" evidence="1">
    <location>
        <begin position="121"/>
        <end position="134"/>
    </location>
</feature>
<feature type="compositionally biased region" description="Low complexity" evidence="1">
    <location>
        <begin position="61"/>
        <end position="80"/>
    </location>
</feature>
<feature type="region of interest" description="Disordered" evidence="1">
    <location>
        <begin position="294"/>
        <end position="313"/>
    </location>
</feature>
<keyword evidence="3" id="KW-1185">Reference proteome</keyword>
<feature type="compositionally biased region" description="Polar residues" evidence="1">
    <location>
        <begin position="357"/>
        <end position="403"/>
    </location>
</feature>
<dbReference type="Proteomes" id="UP000696485">
    <property type="component" value="Unassembled WGS sequence"/>
</dbReference>
<feature type="compositionally biased region" description="Basic residues" evidence="1">
    <location>
        <begin position="161"/>
        <end position="172"/>
    </location>
</feature>
<feature type="non-terminal residue" evidence="2">
    <location>
        <position position="550"/>
    </location>
</feature>
<comment type="caution">
    <text evidence="2">The sequence shown here is derived from an EMBL/GenBank/DDBJ whole genome shotgun (WGS) entry which is preliminary data.</text>
</comment>
<dbReference type="EMBL" id="JAAAUY010000622">
    <property type="protein sequence ID" value="KAF9327845.1"/>
    <property type="molecule type" value="Genomic_DNA"/>
</dbReference>
<feature type="region of interest" description="Disordered" evidence="1">
    <location>
        <begin position="356"/>
        <end position="403"/>
    </location>
</feature>
<protein>
    <submittedName>
        <fullName evidence="2">Uncharacterized protein</fullName>
    </submittedName>
</protein>
<feature type="region of interest" description="Disordered" evidence="1">
    <location>
        <begin position="1"/>
        <end position="177"/>
    </location>
</feature>
<feature type="compositionally biased region" description="Polar residues" evidence="1">
    <location>
        <begin position="21"/>
        <end position="36"/>
    </location>
</feature>
<feature type="compositionally biased region" description="Gly residues" evidence="1">
    <location>
        <begin position="46"/>
        <end position="60"/>
    </location>
</feature>
<sequence length="550" mass="61198">MPSQPKGDFKNLKSRMKGLHISQTRTSKKCNSQSRQIKNRHPLATGTGGGDDVGTNGGGRTSASASASASTSASTTASGSGRREGMPPMTTPYSTRSSAESSHPFPRPSDHSNILNPPHPRPPHRQRSRQHSRKPYQPTPPTSRSTDEIVMDSSSRQGRSQARKHSSRHRSHLTSAAFTSAARATEFVDTAETEQEFAEAARSRMVMQSSLLQGIKKNKLHPTLLTHLTLHHYQFRMDEWIEMMLLLPALQELDLDIASVVSVSVPTFFEEQEMEIDMEATSERCPDSFWRRSRSTCSSGSFNSLDEGMGPTEQQPLSSVFQFHSIRSLTFRGDKILPQLLEFLPNLEVLAFEEAQSVENEPPSSHGSNTNQRRQRTSTQGAQSDSESDSSTLNGDDANTNSPSRASAVFVQLANTILERCPRLSRLVLNDPLMLISANCDSDDTSLDTPQSLVPMHLFQNADNTAGAILAFPQTRRQNHELEYQLQQEQLWHQQLVKEQIQRDISLLFRAVPKLRSFVSHTRVVSLCPGLMDDLVAYHSSHLVSFQILD</sequence>
<evidence type="ECO:0000256" key="1">
    <source>
        <dbReference type="SAM" id="MobiDB-lite"/>
    </source>
</evidence>
<evidence type="ECO:0000313" key="2">
    <source>
        <dbReference type="EMBL" id="KAF9327845.1"/>
    </source>
</evidence>